<organism evidence="2 3">
    <name type="scientific">Chryseobacterium wanjuense</name>
    <dbReference type="NCBI Taxonomy" id="356305"/>
    <lineage>
        <taxon>Bacteria</taxon>
        <taxon>Pseudomonadati</taxon>
        <taxon>Bacteroidota</taxon>
        <taxon>Flavobacteriia</taxon>
        <taxon>Flavobacteriales</taxon>
        <taxon>Weeksellaceae</taxon>
        <taxon>Chryseobacterium group</taxon>
        <taxon>Chryseobacterium</taxon>
    </lineage>
</organism>
<gene>
    <name evidence="2" type="ORF">SAMN05421841_2031</name>
</gene>
<name>A0A1I0QNQ4_9FLAO</name>
<evidence type="ECO:0000313" key="2">
    <source>
        <dbReference type="EMBL" id="SEW28887.1"/>
    </source>
</evidence>
<evidence type="ECO:0000313" key="3">
    <source>
        <dbReference type="Proteomes" id="UP000199469"/>
    </source>
</evidence>
<keyword evidence="1" id="KW-1133">Transmembrane helix</keyword>
<dbReference type="AlphaFoldDB" id="A0A1I0QNQ4"/>
<reference evidence="3" key="1">
    <citation type="submission" date="2016-10" db="EMBL/GenBank/DDBJ databases">
        <authorList>
            <person name="Varghese N."/>
            <person name="Submissions S."/>
        </authorList>
    </citation>
    <scope>NUCLEOTIDE SEQUENCE [LARGE SCALE GENOMIC DNA]</scope>
    <source>
        <strain evidence="3">DSM 17724</strain>
    </source>
</reference>
<proteinExistence type="predicted"/>
<keyword evidence="1" id="KW-0472">Membrane</keyword>
<sequence>MSIERVFKIMFFSKNKKNGLSPVSIDIVIKINLIYSFIFNFLNNFRIQKGRGISEITEITFCDFS</sequence>
<feature type="transmembrane region" description="Helical" evidence="1">
    <location>
        <begin position="20"/>
        <end position="42"/>
    </location>
</feature>
<keyword evidence="1" id="KW-0812">Transmembrane</keyword>
<evidence type="ECO:0000256" key="1">
    <source>
        <dbReference type="SAM" id="Phobius"/>
    </source>
</evidence>
<dbReference type="EMBL" id="FOIU01000001">
    <property type="protein sequence ID" value="SEW28887.1"/>
    <property type="molecule type" value="Genomic_DNA"/>
</dbReference>
<accession>A0A1I0QNQ4</accession>
<protein>
    <submittedName>
        <fullName evidence="2">Uncharacterized protein</fullName>
    </submittedName>
</protein>
<dbReference type="Proteomes" id="UP000199469">
    <property type="component" value="Unassembled WGS sequence"/>
</dbReference>
<keyword evidence="3" id="KW-1185">Reference proteome</keyword>